<protein>
    <submittedName>
        <fullName evidence="1">Uncharacterized protein</fullName>
    </submittedName>
</protein>
<sequence>MLRKIETVEMERTSDPATLLAHLKILQPTLRTAGILLHSLNHLHPNQEAKFTYLPERLFALSGILSTLNDRLTLPMYTDPEQPLFSKKQIKALSKSLRRCTTVIEEIYKKAEHANHWLGPGRGKGKKRQSEMEEWSPYAGADGALVRDMLHDCYLDVMVAITATWAEYLDRRGNLTDSETFEALRLNQALGHPDLFKSLDLLACAPLS</sequence>
<name>A0A6A5T9J1_9PLEO</name>
<gene>
    <name evidence="1" type="ORF">CC80DRAFT_599690</name>
</gene>
<evidence type="ECO:0000313" key="1">
    <source>
        <dbReference type="EMBL" id="KAF1948422.1"/>
    </source>
</evidence>
<evidence type="ECO:0000313" key="2">
    <source>
        <dbReference type="Proteomes" id="UP000800035"/>
    </source>
</evidence>
<organism evidence="1 2">
    <name type="scientific">Byssothecium circinans</name>
    <dbReference type="NCBI Taxonomy" id="147558"/>
    <lineage>
        <taxon>Eukaryota</taxon>
        <taxon>Fungi</taxon>
        <taxon>Dikarya</taxon>
        <taxon>Ascomycota</taxon>
        <taxon>Pezizomycotina</taxon>
        <taxon>Dothideomycetes</taxon>
        <taxon>Pleosporomycetidae</taxon>
        <taxon>Pleosporales</taxon>
        <taxon>Massarineae</taxon>
        <taxon>Massarinaceae</taxon>
        <taxon>Byssothecium</taxon>
    </lineage>
</organism>
<reference evidence="1" key="1">
    <citation type="journal article" date="2020" name="Stud. Mycol.">
        <title>101 Dothideomycetes genomes: a test case for predicting lifestyles and emergence of pathogens.</title>
        <authorList>
            <person name="Haridas S."/>
            <person name="Albert R."/>
            <person name="Binder M."/>
            <person name="Bloem J."/>
            <person name="Labutti K."/>
            <person name="Salamov A."/>
            <person name="Andreopoulos B."/>
            <person name="Baker S."/>
            <person name="Barry K."/>
            <person name="Bills G."/>
            <person name="Bluhm B."/>
            <person name="Cannon C."/>
            <person name="Castanera R."/>
            <person name="Culley D."/>
            <person name="Daum C."/>
            <person name="Ezra D."/>
            <person name="Gonzalez J."/>
            <person name="Henrissat B."/>
            <person name="Kuo A."/>
            <person name="Liang C."/>
            <person name="Lipzen A."/>
            <person name="Lutzoni F."/>
            <person name="Magnuson J."/>
            <person name="Mondo S."/>
            <person name="Nolan M."/>
            <person name="Ohm R."/>
            <person name="Pangilinan J."/>
            <person name="Park H.-J."/>
            <person name="Ramirez L."/>
            <person name="Alfaro M."/>
            <person name="Sun H."/>
            <person name="Tritt A."/>
            <person name="Yoshinaga Y."/>
            <person name="Zwiers L.-H."/>
            <person name="Turgeon B."/>
            <person name="Goodwin S."/>
            <person name="Spatafora J."/>
            <person name="Crous P."/>
            <person name="Grigoriev I."/>
        </authorList>
    </citation>
    <scope>NUCLEOTIDE SEQUENCE</scope>
    <source>
        <strain evidence="1">CBS 675.92</strain>
    </source>
</reference>
<dbReference type="Proteomes" id="UP000800035">
    <property type="component" value="Unassembled WGS sequence"/>
</dbReference>
<proteinExistence type="predicted"/>
<keyword evidence="2" id="KW-1185">Reference proteome</keyword>
<dbReference type="AlphaFoldDB" id="A0A6A5T9J1"/>
<dbReference type="EMBL" id="ML977059">
    <property type="protein sequence ID" value="KAF1948422.1"/>
    <property type="molecule type" value="Genomic_DNA"/>
</dbReference>
<accession>A0A6A5T9J1</accession>